<evidence type="ECO:0000256" key="4">
    <source>
        <dbReference type="HAMAP-Rule" id="MF_00724"/>
    </source>
</evidence>
<dbReference type="Pfam" id="PF02049">
    <property type="entry name" value="FliE"/>
    <property type="match status" value="1"/>
</dbReference>
<comment type="caution">
    <text evidence="5">The sequence shown here is derived from an EMBL/GenBank/DDBJ whole genome shotgun (WGS) entry which is preliminary data.</text>
</comment>
<keyword evidence="5" id="KW-0966">Cell projection</keyword>
<evidence type="ECO:0000313" key="6">
    <source>
        <dbReference type="Proteomes" id="UP001277761"/>
    </source>
</evidence>
<dbReference type="RefSeq" id="WP_319955360.1">
    <property type="nucleotide sequence ID" value="NZ_JAXAVX010000011.1"/>
</dbReference>
<keyword evidence="5" id="KW-0969">Cilium</keyword>
<organism evidence="5 6">
    <name type="scientific">Patulibacter brassicae</name>
    <dbReference type="NCBI Taxonomy" id="1705717"/>
    <lineage>
        <taxon>Bacteria</taxon>
        <taxon>Bacillati</taxon>
        <taxon>Actinomycetota</taxon>
        <taxon>Thermoleophilia</taxon>
        <taxon>Solirubrobacterales</taxon>
        <taxon>Patulibacteraceae</taxon>
        <taxon>Patulibacter</taxon>
    </lineage>
</organism>
<keyword evidence="5" id="KW-0282">Flagellum</keyword>
<evidence type="ECO:0000256" key="2">
    <source>
        <dbReference type="ARBA" id="ARBA00009272"/>
    </source>
</evidence>
<dbReference type="InterPro" id="IPR001624">
    <property type="entry name" value="FliE"/>
</dbReference>
<keyword evidence="3 4" id="KW-0975">Bacterial flagellum</keyword>
<protein>
    <recommendedName>
        <fullName evidence="4">Flagellar hook-basal body complex protein FliE</fullName>
    </recommendedName>
</protein>
<comment type="similarity">
    <text evidence="2 4">Belongs to the FliE family.</text>
</comment>
<dbReference type="PANTHER" id="PTHR34653:SF1">
    <property type="entry name" value="FLAGELLAR HOOK-BASAL BODY COMPLEX PROTEIN FLIE"/>
    <property type="match status" value="1"/>
</dbReference>
<gene>
    <name evidence="4" type="primary">fliE</name>
    <name evidence="5" type="ORF">SK069_16555</name>
</gene>
<reference evidence="5 6" key="1">
    <citation type="submission" date="2023-11" db="EMBL/GenBank/DDBJ databases">
        <authorList>
            <person name="Xu M."/>
            <person name="Jiang T."/>
        </authorList>
    </citation>
    <scope>NUCLEOTIDE SEQUENCE [LARGE SCALE GENOMIC DNA]</scope>
    <source>
        <strain evidence="5 6">SD</strain>
    </source>
</reference>
<name>A0ABU4VQK9_9ACTN</name>
<dbReference type="PRINTS" id="PR01006">
    <property type="entry name" value="FLGHOOKFLIE"/>
</dbReference>
<proteinExistence type="inferred from homology"/>
<dbReference type="EMBL" id="JAXAVX010000011">
    <property type="protein sequence ID" value="MDX8153211.1"/>
    <property type="molecule type" value="Genomic_DNA"/>
</dbReference>
<keyword evidence="6" id="KW-1185">Reference proteome</keyword>
<dbReference type="PANTHER" id="PTHR34653">
    <property type="match status" value="1"/>
</dbReference>
<dbReference type="Proteomes" id="UP001277761">
    <property type="component" value="Unassembled WGS sequence"/>
</dbReference>
<comment type="subcellular location">
    <subcellularLocation>
        <location evidence="1 4">Bacterial flagellum basal body</location>
    </subcellularLocation>
</comment>
<sequence>MTIPPIDPSMVLGAESTIQPISTPPVELDGGQLVDPAGASAFGNVLSNAIGGLERTQQAAADGAAALASGTAENVESVVMAAEKAKLAMQMASTLRTKGVEALTTVLHTQI</sequence>
<evidence type="ECO:0000313" key="5">
    <source>
        <dbReference type="EMBL" id="MDX8153211.1"/>
    </source>
</evidence>
<dbReference type="HAMAP" id="MF_00724">
    <property type="entry name" value="FliE"/>
    <property type="match status" value="1"/>
</dbReference>
<evidence type="ECO:0000256" key="1">
    <source>
        <dbReference type="ARBA" id="ARBA00004117"/>
    </source>
</evidence>
<accession>A0ABU4VQK9</accession>
<evidence type="ECO:0000256" key="3">
    <source>
        <dbReference type="ARBA" id="ARBA00023143"/>
    </source>
</evidence>